<accession>A0ABU8DQE9</accession>
<feature type="compositionally biased region" description="Basic and acidic residues" evidence="1">
    <location>
        <begin position="79"/>
        <end position="89"/>
    </location>
</feature>
<dbReference type="RefSeq" id="WP_336403204.1">
    <property type="nucleotide sequence ID" value="NZ_JBAPLU010000003.1"/>
</dbReference>
<keyword evidence="2" id="KW-0472">Membrane</keyword>
<reference evidence="3 4" key="1">
    <citation type="submission" date="2024-03" db="EMBL/GenBank/DDBJ databases">
        <title>Draft genome sequence of Klenkia sp. LSe6-5.</title>
        <authorList>
            <person name="Duangmal K."/>
            <person name="Chantavorakit T."/>
        </authorList>
    </citation>
    <scope>NUCLEOTIDE SEQUENCE [LARGE SCALE GENOMIC DNA]</scope>
    <source>
        <strain evidence="3 4">LSe6-5</strain>
    </source>
</reference>
<protein>
    <recommendedName>
        <fullName evidence="5">DUF308 domain-containing protein</fullName>
    </recommendedName>
</protein>
<keyword evidence="2" id="KW-0812">Transmembrane</keyword>
<comment type="caution">
    <text evidence="3">The sequence shown here is derived from an EMBL/GenBank/DDBJ whole genome shotgun (WGS) entry which is preliminary data.</text>
</comment>
<feature type="region of interest" description="Disordered" evidence="1">
    <location>
        <begin position="79"/>
        <end position="107"/>
    </location>
</feature>
<evidence type="ECO:0008006" key="5">
    <source>
        <dbReference type="Google" id="ProtNLM"/>
    </source>
</evidence>
<organism evidence="3 4">
    <name type="scientific">Klenkia sesuvii</name>
    <dbReference type="NCBI Taxonomy" id="3103137"/>
    <lineage>
        <taxon>Bacteria</taxon>
        <taxon>Bacillati</taxon>
        <taxon>Actinomycetota</taxon>
        <taxon>Actinomycetes</taxon>
        <taxon>Geodermatophilales</taxon>
        <taxon>Geodermatophilaceae</taxon>
        <taxon>Klenkia</taxon>
    </lineage>
</organism>
<feature type="region of interest" description="Disordered" evidence="1">
    <location>
        <begin position="1"/>
        <end position="20"/>
    </location>
</feature>
<sequence length="274" mass="29200">MTARRGRRDNGLDAPLWHPLRDVDPRVGEHLLDVLRDEGIAAYLAPSTDDGPYTRTQFLPSPPTDRLFVDRARRADARTLVDSHADEHLPTAPTPRRRRTDRAEDAAATDAEFARIVAAWQAEERAQAAAAGDGVQDGGRDGGRDGAQDSAQDRAHDEFRDEFRDGAPARRGEPVDDELDDAGPPAPAEVPVLDRPDEHFEPPPPPPIPVLAPASLYALLLIAAGAVCIIAPGAIGLSLDVGIVIGVLAVVGGVAVLVSRMRDRTDDDGDGAVV</sequence>
<feature type="region of interest" description="Disordered" evidence="1">
    <location>
        <begin position="127"/>
        <end position="206"/>
    </location>
</feature>
<feature type="transmembrane region" description="Helical" evidence="2">
    <location>
        <begin position="241"/>
        <end position="258"/>
    </location>
</feature>
<evidence type="ECO:0000256" key="2">
    <source>
        <dbReference type="SAM" id="Phobius"/>
    </source>
</evidence>
<feature type="transmembrane region" description="Helical" evidence="2">
    <location>
        <begin position="216"/>
        <end position="235"/>
    </location>
</feature>
<evidence type="ECO:0000313" key="4">
    <source>
        <dbReference type="Proteomes" id="UP001361570"/>
    </source>
</evidence>
<name>A0ABU8DQE9_9ACTN</name>
<gene>
    <name evidence="3" type="ORF">TEK04_04945</name>
</gene>
<dbReference type="Proteomes" id="UP001361570">
    <property type="component" value="Unassembled WGS sequence"/>
</dbReference>
<feature type="compositionally biased region" description="Basic and acidic residues" evidence="1">
    <location>
        <begin position="192"/>
        <end position="201"/>
    </location>
</feature>
<proteinExistence type="predicted"/>
<feature type="compositionally biased region" description="Basic and acidic residues" evidence="1">
    <location>
        <begin position="138"/>
        <end position="174"/>
    </location>
</feature>
<evidence type="ECO:0000313" key="3">
    <source>
        <dbReference type="EMBL" id="MEI4271062.1"/>
    </source>
</evidence>
<dbReference type="EMBL" id="JBAPLU010000003">
    <property type="protein sequence ID" value="MEI4271062.1"/>
    <property type="molecule type" value="Genomic_DNA"/>
</dbReference>
<keyword evidence="2" id="KW-1133">Transmembrane helix</keyword>
<evidence type="ECO:0000256" key="1">
    <source>
        <dbReference type="SAM" id="MobiDB-lite"/>
    </source>
</evidence>
<keyword evidence="4" id="KW-1185">Reference proteome</keyword>